<evidence type="ECO:0000256" key="13">
    <source>
        <dbReference type="ARBA" id="ARBA00032866"/>
    </source>
</evidence>
<keyword evidence="10 14" id="KW-0418">Kinase</keyword>
<dbReference type="InterPro" id="IPR004566">
    <property type="entry name" value="PanK"/>
</dbReference>
<feature type="domain" description="Phosphoribulokinase/uridine kinase" evidence="16">
    <location>
        <begin position="90"/>
        <end position="233"/>
    </location>
</feature>
<keyword evidence="8 14" id="KW-0808">Transferase</keyword>
<evidence type="ECO:0000256" key="2">
    <source>
        <dbReference type="ARBA" id="ARBA00004496"/>
    </source>
</evidence>
<dbReference type="GO" id="GO:0015937">
    <property type="term" value="P:coenzyme A biosynthetic process"/>
    <property type="evidence" value="ECO:0007669"/>
    <property type="project" value="UniProtKB-UniRule"/>
</dbReference>
<protein>
    <recommendedName>
        <fullName evidence="6 14">Pantothenate kinase</fullName>
        <ecNumber evidence="5 14">2.7.1.33</ecNumber>
    </recommendedName>
    <alternativeName>
        <fullName evidence="13 14">Pantothenic acid kinase</fullName>
    </alternativeName>
</protein>
<evidence type="ECO:0000313" key="17">
    <source>
        <dbReference type="EMBL" id="NIH69129.1"/>
    </source>
</evidence>
<gene>
    <name evidence="14" type="primary">coaA</name>
    <name evidence="17" type="ORF">FB380_003617</name>
</gene>
<evidence type="ECO:0000256" key="1">
    <source>
        <dbReference type="ARBA" id="ARBA00001206"/>
    </source>
</evidence>
<evidence type="ECO:0000256" key="4">
    <source>
        <dbReference type="ARBA" id="ARBA00006087"/>
    </source>
</evidence>
<dbReference type="EMBL" id="JAAMPA010000002">
    <property type="protein sequence ID" value="NIH69129.1"/>
    <property type="molecule type" value="Genomic_DNA"/>
</dbReference>
<evidence type="ECO:0000256" key="9">
    <source>
        <dbReference type="ARBA" id="ARBA00022741"/>
    </source>
</evidence>
<dbReference type="Pfam" id="PF00485">
    <property type="entry name" value="PRK"/>
    <property type="match status" value="1"/>
</dbReference>
<dbReference type="GO" id="GO:0004594">
    <property type="term" value="F:pantothenate kinase activity"/>
    <property type="evidence" value="ECO:0007669"/>
    <property type="project" value="UniProtKB-UniRule"/>
</dbReference>
<evidence type="ECO:0000256" key="10">
    <source>
        <dbReference type="ARBA" id="ARBA00022777"/>
    </source>
</evidence>
<dbReference type="EC" id="2.7.1.33" evidence="5 14"/>
<dbReference type="CDD" id="cd02025">
    <property type="entry name" value="PanK"/>
    <property type="match status" value="1"/>
</dbReference>
<evidence type="ECO:0000256" key="11">
    <source>
        <dbReference type="ARBA" id="ARBA00022840"/>
    </source>
</evidence>
<evidence type="ECO:0000256" key="6">
    <source>
        <dbReference type="ARBA" id="ARBA00015080"/>
    </source>
</evidence>
<evidence type="ECO:0000256" key="12">
    <source>
        <dbReference type="ARBA" id="ARBA00022993"/>
    </source>
</evidence>
<evidence type="ECO:0000256" key="8">
    <source>
        <dbReference type="ARBA" id="ARBA00022679"/>
    </source>
</evidence>
<evidence type="ECO:0000256" key="14">
    <source>
        <dbReference type="HAMAP-Rule" id="MF_00215"/>
    </source>
</evidence>
<dbReference type="AlphaFoldDB" id="A0A846M0C9"/>
<evidence type="ECO:0000313" key="18">
    <source>
        <dbReference type="Proteomes" id="UP000552836"/>
    </source>
</evidence>
<dbReference type="HAMAP" id="MF_00215">
    <property type="entry name" value="Pantothen_kinase_1"/>
    <property type="match status" value="1"/>
</dbReference>
<dbReference type="PANTHER" id="PTHR10285">
    <property type="entry name" value="URIDINE KINASE"/>
    <property type="match status" value="1"/>
</dbReference>
<proteinExistence type="inferred from homology"/>
<dbReference type="SUPFAM" id="SSF52540">
    <property type="entry name" value="P-loop containing nucleoside triphosphate hydrolases"/>
    <property type="match status" value="1"/>
</dbReference>
<sequence>MTAGTRAQVSPFTAFDRQSWRALAAGGELPLDDADVRQLATLGDRIDLDEVSTVYLPLARLLHLHVTASRRLWAAQTQFLGARTEKVPFVIAVAGSVAVGKSTTARLLQALLAAAPDTPRVDLVTTDGFLLPNAVLESRGLLGRKGFPESYDRRALLRFLADVKSGKPAVSAPLYSHQSYDVLPDERQVVDSPDVLVLEGLNVLQAGARNDGRVPEVFLSDFFDFSVYVDATEHDISQWYVERFLALRRTAFQDSGAYFHRFADLTDEQATTTARGIWDAVNEPNLRLNIAPTRSRARLVLQKAADHSVRRVLLRKL</sequence>
<accession>A0A846M0C9</accession>
<evidence type="ECO:0000256" key="5">
    <source>
        <dbReference type="ARBA" id="ARBA00012102"/>
    </source>
</evidence>
<keyword evidence="12 14" id="KW-0173">Coenzyme A biosynthesis</keyword>
<keyword evidence="7 14" id="KW-0963">Cytoplasm</keyword>
<dbReference type="NCBIfam" id="TIGR00554">
    <property type="entry name" value="panK_bact"/>
    <property type="match status" value="1"/>
</dbReference>
<dbReference type="PIRSF" id="PIRSF000545">
    <property type="entry name" value="Pantothenate_kin"/>
    <property type="match status" value="1"/>
</dbReference>
<keyword evidence="11 14" id="KW-0067">ATP-binding</keyword>
<evidence type="ECO:0000256" key="7">
    <source>
        <dbReference type="ARBA" id="ARBA00022490"/>
    </source>
</evidence>
<reference evidence="17 18" key="1">
    <citation type="submission" date="2020-02" db="EMBL/GenBank/DDBJ databases">
        <title>Sequencing the genomes of 1000 actinobacteria strains.</title>
        <authorList>
            <person name="Klenk H.-P."/>
        </authorList>
    </citation>
    <scope>NUCLEOTIDE SEQUENCE [LARGE SCALE GENOMIC DNA]</scope>
    <source>
        <strain evidence="17 18">DSM 45201</strain>
    </source>
</reference>
<comment type="caution">
    <text evidence="17">The sequence shown here is derived from an EMBL/GenBank/DDBJ whole genome shotgun (WGS) entry which is preliminary data.</text>
</comment>
<dbReference type="GO" id="GO:0005737">
    <property type="term" value="C:cytoplasm"/>
    <property type="evidence" value="ECO:0007669"/>
    <property type="project" value="UniProtKB-SubCell"/>
</dbReference>
<dbReference type="InterPro" id="IPR027417">
    <property type="entry name" value="P-loop_NTPase"/>
</dbReference>
<dbReference type="GO" id="GO:0005524">
    <property type="term" value="F:ATP binding"/>
    <property type="evidence" value="ECO:0007669"/>
    <property type="project" value="UniProtKB-UniRule"/>
</dbReference>
<comment type="catalytic activity">
    <reaction evidence="1 14 15">
        <text>(R)-pantothenate + ATP = (R)-4'-phosphopantothenate + ADP + H(+)</text>
        <dbReference type="Rhea" id="RHEA:16373"/>
        <dbReference type="ChEBI" id="CHEBI:10986"/>
        <dbReference type="ChEBI" id="CHEBI:15378"/>
        <dbReference type="ChEBI" id="CHEBI:29032"/>
        <dbReference type="ChEBI" id="CHEBI:30616"/>
        <dbReference type="ChEBI" id="CHEBI:456216"/>
        <dbReference type="EC" id="2.7.1.33"/>
    </reaction>
</comment>
<dbReference type="UniPathway" id="UPA00241">
    <property type="reaction ID" value="UER00352"/>
</dbReference>
<organism evidence="17 18">
    <name type="scientific">Modestobacter marinus</name>
    <dbReference type="NCBI Taxonomy" id="477641"/>
    <lineage>
        <taxon>Bacteria</taxon>
        <taxon>Bacillati</taxon>
        <taxon>Actinomycetota</taxon>
        <taxon>Actinomycetes</taxon>
        <taxon>Geodermatophilales</taxon>
        <taxon>Geodermatophilaceae</taxon>
        <taxon>Modestobacter</taxon>
    </lineage>
</organism>
<comment type="similarity">
    <text evidence="4 14 15">Belongs to the prokaryotic pantothenate kinase family.</text>
</comment>
<feature type="binding site" evidence="14">
    <location>
        <begin position="95"/>
        <end position="102"/>
    </location>
    <ligand>
        <name>ATP</name>
        <dbReference type="ChEBI" id="CHEBI:30616"/>
    </ligand>
</feature>
<keyword evidence="9 14" id="KW-0547">Nucleotide-binding</keyword>
<comment type="pathway">
    <text evidence="3 14 15">Cofactor biosynthesis; coenzyme A biosynthesis; CoA from (R)-pantothenate: step 1/5.</text>
</comment>
<name>A0A846M0C9_9ACTN</name>
<evidence type="ECO:0000256" key="15">
    <source>
        <dbReference type="RuleBase" id="RU003530"/>
    </source>
</evidence>
<evidence type="ECO:0000256" key="3">
    <source>
        <dbReference type="ARBA" id="ARBA00005225"/>
    </source>
</evidence>
<dbReference type="Proteomes" id="UP000552836">
    <property type="component" value="Unassembled WGS sequence"/>
</dbReference>
<comment type="subcellular location">
    <subcellularLocation>
        <location evidence="2 14 15">Cytoplasm</location>
    </subcellularLocation>
</comment>
<evidence type="ECO:0000259" key="16">
    <source>
        <dbReference type="Pfam" id="PF00485"/>
    </source>
</evidence>
<dbReference type="InterPro" id="IPR006083">
    <property type="entry name" value="PRK/URK"/>
</dbReference>
<dbReference type="Gene3D" id="3.40.50.300">
    <property type="entry name" value="P-loop containing nucleotide triphosphate hydrolases"/>
    <property type="match status" value="1"/>
</dbReference>